<evidence type="ECO:0000313" key="3">
    <source>
        <dbReference type="Proteomes" id="UP001633002"/>
    </source>
</evidence>
<reference evidence="2 3" key="1">
    <citation type="submission" date="2024-09" db="EMBL/GenBank/DDBJ databases">
        <title>Chromosome-scale assembly of Riccia sorocarpa.</title>
        <authorList>
            <person name="Paukszto L."/>
        </authorList>
    </citation>
    <scope>NUCLEOTIDE SEQUENCE [LARGE SCALE GENOMIC DNA]</scope>
    <source>
        <strain evidence="2">LP-2024</strain>
        <tissue evidence="2">Aerial parts of the thallus</tissue>
    </source>
</reference>
<comment type="caution">
    <text evidence="2">The sequence shown here is derived from an EMBL/GenBank/DDBJ whole genome shotgun (WGS) entry which is preliminary data.</text>
</comment>
<organism evidence="2 3">
    <name type="scientific">Riccia sorocarpa</name>
    <dbReference type="NCBI Taxonomy" id="122646"/>
    <lineage>
        <taxon>Eukaryota</taxon>
        <taxon>Viridiplantae</taxon>
        <taxon>Streptophyta</taxon>
        <taxon>Embryophyta</taxon>
        <taxon>Marchantiophyta</taxon>
        <taxon>Marchantiopsida</taxon>
        <taxon>Marchantiidae</taxon>
        <taxon>Marchantiales</taxon>
        <taxon>Ricciaceae</taxon>
        <taxon>Riccia</taxon>
    </lineage>
</organism>
<dbReference type="Proteomes" id="UP001633002">
    <property type="component" value="Unassembled WGS sequence"/>
</dbReference>
<proteinExistence type="predicted"/>
<dbReference type="EMBL" id="JBJQOH010000001">
    <property type="protein sequence ID" value="KAL3702490.1"/>
    <property type="molecule type" value="Genomic_DNA"/>
</dbReference>
<feature type="compositionally biased region" description="Basic and acidic residues" evidence="1">
    <location>
        <begin position="80"/>
        <end position="105"/>
    </location>
</feature>
<sequence length="161" mass="17066">MCSWRNHDEIWRQKAEGALRKSFVSRSIELPGRDKKWCNTVQDTSMADPGINEPGGIGSHAGGISTLGGALPQATGGNKAKPEAKSAAAEEKSKMSKEDILEPRGHQSNAPGGTEDSSRKLLGEEDISVEASIDGGAHSGYAIHSGLPIHQRTKTMEGYNG</sequence>
<protein>
    <submittedName>
        <fullName evidence="2">Uncharacterized protein</fullName>
    </submittedName>
</protein>
<accession>A0ABD3IJ94</accession>
<keyword evidence="3" id="KW-1185">Reference proteome</keyword>
<evidence type="ECO:0000256" key="1">
    <source>
        <dbReference type="SAM" id="MobiDB-lite"/>
    </source>
</evidence>
<feature type="region of interest" description="Disordered" evidence="1">
    <location>
        <begin position="44"/>
        <end position="161"/>
    </location>
</feature>
<gene>
    <name evidence="2" type="ORF">R1sor_020512</name>
</gene>
<dbReference type="AlphaFoldDB" id="A0ABD3IJ94"/>
<evidence type="ECO:0000313" key="2">
    <source>
        <dbReference type="EMBL" id="KAL3702490.1"/>
    </source>
</evidence>
<name>A0ABD3IJ94_9MARC</name>